<evidence type="ECO:0000259" key="5">
    <source>
        <dbReference type="PROSITE" id="PS50075"/>
    </source>
</evidence>
<evidence type="ECO:0000313" key="7">
    <source>
        <dbReference type="Proteomes" id="UP000838763"/>
    </source>
</evidence>
<evidence type="ECO:0000313" key="6">
    <source>
        <dbReference type="EMBL" id="CAI4219717.1"/>
    </source>
</evidence>
<proteinExistence type="inferred from homology"/>
<dbReference type="InterPro" id="IPR023213">
    <property type="entry name" value="CAT-like_dom_sf"/>
</dbReference>
<dbReference type="Gene3D" id="1.10.1200.10">
    <property type="entry name" value="ACP-like"/>
    <property type="match status" value="1"/>
</dbReference>
<comment type="similarity">
    <text evidence="3">Belongs to the NRP synthetase family.</text>
</comment>
<dbReference type="SUPFAM" id="SSF56801">
    <property type="entry name" value="Acetyl-CoA synthetase-like"/>
    <property type="match status" value="1"/>
</dbReference>
<dbReference type="PANTHER" id="PTHR45398">
    <property type="match status" value="1"/>
</dbReference>
<dbReference type="Gene3D" id="3.30.559.10">
    <property type="entry name" value="Chloramphenicol acetyltransferase-like domain"/>
    <property type="match status" value="2"/>
</dbReference>
<dbReference type="InterPro" id="IPR045851">
    <property type="entry name" value="AMP-bd_C_sf"/>
</dbReference>
<evidence type="ECO:0000256" key="1">
    <source>
        <dbReference type="ARBA" id="ARBA00022450"/>
    </source>
</evidence>
<gene>
    <name evidence="6" type="ORF">PPNO1_LOCUS9267</name>
</gene>
<dbReference type="Pfam" id="PF00501">
    <property type="entry name" value="AMP-binding"/>
    <property type="match status" value="2"/>
</dbReference>
<feature type="region of interest" description="Disordered" evidence="4">
    <location>
        <begin position="1831"/>
        <end position="1860"/>
    </location>
</feature>
<dbReference type="InterPro" id="IPR036736">
    <property type="entry name" value="ACP-like_sf"/>
</dbReference>
<feature type="non-terminal residue" evidence="6">
    <location>
        <position position="1882"/>
    </location>
</feature>
<accession>A0A9P1MFU4</accession>
<keyword evidence="7" id="KW-1185">Reference proteome</keyword>
<dbReference type="Gene3D" id="3.40.50.12780">
    <property type="entry name" value="N-terminal domain of ligase-like"/>
    <property type="match status" value="2"/>
</dbReference>
<evidence type="ECO:0000256" key="4">
    <source>
        <dbReference type="SAM" id="MobiDB-lite"/>
    </source>
</evidence>
<dbReference type="Proteomes" id="UP000838763">
    <property type="component" value="Unassembled WGS sequence"/>
</dbReference>
<dbReference type="InterPro" id="IPR042099">
    <property type="entry name" value="ANL_N_sf"/>
</dbReference>
<feature type="domain" description="Carrier" evidence="5">
    <location>
        <begin position="1078"/>
        <end position="1154"/>
    </location>
</feature>
<dbReference type="SUPFAM" id="SSF52777">
    <property type="entry name" value="CoA-dependent acyltransferases"/>
    <property type="match status" value="4"/>
</dbReference>
<dbReference type="InterPro" id="IPR001242">
    <property type="entry name" value="Condensation_dom"/>
</dbReference>
<dbReference type="Pfam" id="PF00668">
    <property type="entry name" value="Condensation"/>
    <property type="match status" value="2"/>
</dbReference>
<organism evidence="6 7">
    <name type="scientific">Parascedosporium putredinis</name>
    <dbReference type="NCBI Taxonomy" id="1442378"/>
    <lineage>
        <taxon>Eukaryota</taxon>
        <taxon>Fungi</taxon>
        <taxon>Dikarya</taxon>
        <taxon>Ascomycota</taxon>
        <taxon>Pezizomycotina</taxon>
        <taxon>Sordariomycetes</taxon>
        <taxon>Hypocreomycetidae</taxon>
        <taxon>Microascales</taxon>
        <taxon>Microascaceae</taxon>
        <taxon>Parascedosporium</taxon>
    </lineage>
</organism>
<dbReference type="GO" id="GO:0003824">
    <property type="term" value="F:catalytic activity"/>
    <property type="evidence" value="ECO:0007669"/>
    <property type="project" value="InterPro"/>
</dbReference>
<evidence type="ECO:0000256" key="3">
    <source>
        <dbReference type="ARBA" id="ARBA00029454"/>
    </source>
</evidence>
<dbReference type="Gene3D" id="3.30.559.30">
    <property type="entry name" value="Nonribosomal peptide synthetase, condensation domain"/>
    <property type="match status" value="3"/>
</dbReference>
<protein>
    <recommendedName>
        <fullName evidence="5">Carrier domain-containing protein</fullName>
    </recommendedName>
</protein>
<name>A0A9P1MFU4_9PEZI</name>
<dbReference type="OrthoDB" id="416786at2759"/>
<dbReference type="SUPFAM" id="SSF47336">
    <property type="entry name" value="ACP-like"/>
    <property type="match status" value="1"/>
</dbReference>
<keyword evidence="1" id="KW-0596">Phosphopantetheine</keyword>
<dbReference type="PROSITE" id="PS50075">
    <property type="entry name" value="CARRIER"/>
    <property type="match status" value="1"/>
</dbReference>
<dbReference type="Pfam" id="PF00550">
    <property type="entry name" value="PP-binding"/>
    <property type="match status" value="1"/>
</dbReference>
<dbReference type="PANTHER" id="PTHR45398:SF1">
    <property type="entry name" value="ENZYME, PUTATIVE (JCVI)-RELATED"/>
    <property type="match status" value="1"/>
</dbReference>
<dbReference type="EMBL" id="CALLCH030000020">
    <property type="protein sequence ID" value="CAI4219717.1"/>
    <property type="molecule type" value="Genomic_DNA"/>
</dbReference>
<evidence type="ECO:0000256" key="2">
    <source>
        <dbReference type="ARBA" id="ARBA00022553"/>
    </source>
</evidence>
<sequence>PRQRPPPPQGHPPIHPRHGWSYFTSRFLGPNARDFQARDWPFEIMFTYGGSLQQLEAENGILEQLPIPGRALDCATSDIGPNVGRIALFEVSTMIDQGVAKVKFLYNKESRHQSRIGAWISNYEHLLLEAIGRLRYRAQELTLADVPLLNVTYDGIAKLNSDRLMTLNIASARDIESVYPATALQQEILVAQCLSPNAYNLHALLELAIGKDNAVDPSKICTAWQQTVAKYPALRTVFIESVSEDGLFDAVVLRKCSPEMLFIEAGPADNAELSLNTLPPLKPSKSEPRHRLSHRKDCVRPQALLRLQQGLPKNLDLSYPRYIESLRAVDAADDLEYWTDRLQTSKPCLFPALWSGNNAEGKWQTTTLKLGVSAADLDAFCHPAAVKRATVLRVAWGLLLRAYTGDRKVCFGFRHSGRDLSDARLAGITEAVGGFETELVCSMDLPAHKSLDSVNALGLKGKHLYNTTLSFLDEPKGLLKSKFSTGRAHAQLGCSMYFTNMDKDISVCVMVRDGQLQVTLSHRILTGVQGEGIAHAFGCAIRAVLGSPNGSVGGIDLFSSRDMAQLPAAITSAVDGGKTVTPAKAVHELVEAVAKARPEAPAIAAWDGQLSYRQMAKLVGRLARHLVKLGVAPGLPVPVILGKSRWSAVAILAVLKAGGCFVPLDEDDESLTRKVIRQTSAKIVLAMDMRAKRLEATVESLVVVNDGLFSASLLDEEACPKAALSAAFTAQGPALDIGPASRVLQLSSFASDTSLSEVLTTLVHGGCLCVPSDAERSHDLVGAVERLQVDWMYITPVLARRLKPAQVPSVRTVCFRTRHLDEDTFERWSGQSKILLSYGTSDICPLGISVIEANSAEQLSSIAPPFIGKFWIVNPEDHRHLMPIGAVGELVIESPTLAYKLMRNATPLETLRAQQVVSDDGLLKMRFFKTGHRVRYMNDGTMALISHRRDGLSHDGNVIPVPEVEQHLRRCLGIDVEVVVDTVVTADGARVLAAFIELGEHFDGTEDLAALSGTSRERAFMAKRLIESYMNTTLPSYMMPPPSSPCAPFPSRPRSRFTAASSKRCNPEGIQTVQIKPLPLTQVEERVRAIWAQLLHINPESISAAQSFLRLGGDAHLAARLVVACREQGLSIRLSDVLRNASLTDLCQTSTLSEDPSAGMYVPDADFSMSPDLVAALQHIRLSVAPCAGIEESRIVDVALATCTQIRALESNLRGARAGINHVVLNFSGFVDYKKIESACAELVRAHPILRTCFVAHDRRVYQVVTTVNKERLVLKVNCPGRRLQSAIEKITKKDEAYPVSLSTLVTKFTFVDAGKHSALLIRLSTAQYDEASLPLLLHDLKRIYSSSQTTTLRRPSFADFARQARAARSQAAIDHWTTLLQGAHMTQVIAHSKPQKASMTPRTVTRAVAIPSAAIAELGITFDTVLKSAWAIVLATLAGTSDVTFGEVIDGRHVRMPEANGVAGVLGPLDNIIPVRVRFPDAPSTPLDLLRCVHEQRLASIPYENTGMYDIVEKCTSWPYWSRFSTVVQHRYRDGLGEAQRFNIGGATCSVAVAESPYRDLHDLLHRVPVSFVELAMAMLASAIESLTSLAAMSEPSVPSGVHLYNTARQVPLPQLDFDPAPTPQSHLLSPSDLLLLQTTIATAWNDLLDPAGHGVPEPHLPTASFYDLWGSLVPAHLLAARLTADLANLDLSVEDLCITTDEVVDNPSQLKQLELLARKIRDAQSRGHRNPAALLRGIRRLSIHTRSGASASSPSTTNFAASGSCSHLAVVTSARSGGNAFVSPIGEEAEMMHYSARPTAITTTVVADHESTDSVSPLSPLGPLPPFMLSRAEGLSSAGSSPSTPHAQSKGIMRKASRALERMSRLGSIHYGAPVVPSSA</sequence>
<reference evidence="6" key="1">
    <citation type="submission" date="2022-11" db="EMBL/GenBank/DDBJ databases">
        <authorList>
            <person name="Scott C."/>
            <person name="Bruce N."/>
        </authorList>
    </citation>
    <scope>NUCLEOTIDE SEQUENCE</scope>
</reference>
<dbReference type="InterPro" id="IPR000873">
    <property type="entry name" value="AMP-dep_synth/lig_dom"/>
</dbReference>
<comment type="caution">
    <text evidence="6">The sequence shown here is derived from an EMBL/GenBank/DDBJ whole genome shotgun (WGS) entry which is preliminary data.</text>
</comment>
<feature type="compositionally biased region" description="Polar residues" evidence="4">
    <location>
        <begin position="1839"/>
        <end position="1849"/>
    </location>
</feature>
<keyword evidence="2" id="KW-0597">Phosphoprotein</keyword>
<dbReference type="InterPro" id="IPR009081">
    <property type="entry name" value="PP-bd_ACP"/>
</dbReference>
<dbReference type="Gene3D" id="3.30.300.30">
    <property type="match status" value="1"/>
</dbReference>